<comment type="cofactor">
    <cofactor evidence="1 7">
        <name>FAD</name>
        <dbReference type="ChEBI" id="CHEBI:57692"/>
    </cofactor>
</comment>
<dbReference type="GO" id="GO:0019478">
    <property type="term" value="P:D-amino acid catabolic process"/>
    <property type="evidence" value="ECO:0007669"/>
    <property type="project" value="TreeGrafter"/>
</dbReference>
<feature type="binding site" evidence="7">
    <location>
        <position position="182"/>
    </location>
    <ligand>
        <name>FAD</name>
        <dbReference type="ChEBI" id="CHEBI:57692"/>
    </ligand>
</feature>
<evidence type="ECO:0000256" key="6">
    <source>
        <dbReference type="ARBA" id="ARBA00023002"/>
    </source>
</evidence>
<dbReference type="GO" id="GO:0003884">
    <property type="term" value="F:D-amino-acid oxidase activity"/>
    <property type="evidence" value="ECO:0007669"/>
    <property type="project" value="InterPro"/>
</dbReference>
<feature type="binding site" evidence="7">
    <location>
        <position position="227"/>
    </location>
    <ligand>
        <name>D-dopa</name>
        <dbReference type="ChEBI" id="CHEBI:149689"/>
    </ligand>
</feature>
<feature type="binding site" evidence="7">
    <location>
        <position position="308"/>
    </location>
    <ligand>
        <name>D-dopa</name>
        <dbReference type="ChEBI" id="CHEBI:149689"/>
    </ligand>
</feature>
<protein>
    <recommendedName>
        <fullName evidence="8">FAD dependent oxidoreductase domain-containing protein</fullName>
    </recommendedName>
</protein>
<dbReference type="Proteomes" id="UP000677054">
    <property type="component" value="Unassembled WGS sequence"/>
</dbReference>
<evidence type="ECO:0000256" key="1">
    <source>
        <dbReference type="ARBA" id="ARBA00001974"/>
    </source>
</evidence>
<organism evidence="9">
    <name type="scientific">Darwinula stevensoni</name>
    <dbReference type="NCBI Taxonomy" id="69355"/>
    <lineage>
        <taxon>Eukaryota</taxon>
        <taxon>Metazoa</taxon>
        <taxon>Ecdysozoa</taxon>
        <taxon>Arthropoda</taxon>
        <taxon>Crustacea</taxon>
        <taxon>Oligostraca</taxon>
        <taxon>Ostracoda</taxon>
        <taxon>Podocopa</taxon>
        <taxon>Podocopida</taxon>
        <taxon>Darwinulocopina</taxon>
        <taxon>Darwinuloidea</taxon>
        <taxon>Darwinulidae</taxon>
        <taxon>Darwinula</taxon>
    </lineage>
</organism>
<comment type="similarity">
    <text evidence="3">Belongs to the DAMOX/DASOX family.</text>
</comment>
<evidence type="ECO:0000313" key="9">
    <source>
        <dbReference type="EMBL" id="CAD7240795.1"/>
    </source>
</evidence>
<dbReference type="AlphaFoldDB" id="A0A7R8X597"/>
<dbReference type="Gene3D" id="3.40.50.720">
    <property type="entry name" value="NAD(P)-binding Rossmann-like Domain"/>
    <property type="match status" value="1"/>
</dbReference>
<dbReference type="SUPFAM" id="SSF54373">
    <property type="entry name" value="FAD-linked reductases, C-terminal domain"/>
    <property type="match status" value="1"/>
</dbReference>
<dbReference type="GO" id="GO:0071949">
    <property type="term" value="F:FAD binding"/>
    <property type="evidence" value="ECO:0007669"/>
    <property type="project" value="InterPro"/>
</dbReference>
<evidence type="ECO:0000256" key="2">
    <source>
        <dbReference type="ARBA" id="ARBA00004253"/>
    </source>
</evidence>
<dbReference type="EMBL" id="LR899580">
    <property type="protein sequence ID" value="CAD7240795.1"/>
    <property type="molecule type" value="Genomic_DNA"/>
</dbReference>
<gene>
    <name evidence="9" type="ORF">DSTB1V02_LOCUS801</name>
</gene>
<accession>A0A7R8X597</accession>
<dbReference type="Gene3D" id="3.30.9.10">
    <property type="entry name" value="D-Amino Acid Oxidase, subunit A, domain 2"/>
    <property type="match status" value="1"/>
</dbReference>
<dbReference type="InterPro" id="IPR006181">
    <property type="entry name" value="D-amino_acid_oxidase_CS"/>
</dbReference>
<dbReference type="PROSITE" id="PS00677">
    <property type="entry name" value="DAO"/>
    <property type="match status" value="1"/>
</dbReference>
<feature type="binding site" evidence="7">
    <location>
        <position position="282"/>
    </location>
    <ligand>
        <name>D-dopa</name>
        <dbReference type="ChEBI" id="CHEBI:149689"/>
    </ligand>
</feature>
<name>A0A7R8X597_9CRUS</name>
<comment type="subcellular location">
    <subcellularLocation>
        <location evidence="2">Peroxisome matrix</location>
    </subcellularLocation>
</comment>
<dbReference type="OrthoDB" id="2015447at2759"/>
<reference evidence="9" key="1">
    <citation type="submission" date="2020-11" db="EMBL/GenBank/DDBJ databases">
        <authorList>
            <person name="Tran Van P."/>
        </authorList>
    </citation>
    <scope>NUCLEOTIDE SEQUENCE</scope>
</reference>
<dbReference type="InterPro" id="IPR006076">
    <property type="entry name" value="FAD-dep_OxRdtase"/>
</dbReference>
<evidence type="ECO:0000256" key="5">
    <source>
        <dbReference type="ARBA" id="ARBA00022827"/>
    </source>
</evidence>
<evidence type="ECO:0000256" key="3">
    <source>
        <dbReference type="ARBA" id="ARBA00006730"/>
    </source>
</evidence>
<keyword evidence="4" id="KW-0285">Flavoprotein</keyword>
<dbReference type="PANTHER" id="PTHR11530:SF11">
    <property type="entry name" value="D-ASPARTATE OXIDASE"/>
    <property type="match status" value="1"/>
</dbReference>
<dbReference type="PANTHER" id="PTHR11530">
    <property type="entry name" value="D-AMINO ACID OXIDASE"/>
    <property type="match status" value="1"/>
</dbReference>
<keyword evidence="5 7" id="KW-0274">FAD</keyword>
<evidence type="ECO:0000256" key="4">
    <source>
        <dbReference type="ARBA" id="ARBA00022630"/>
    </source>
</evidence>
<feature type="domain" description="FAD dependent oxidoreductase" evidence="8">
    <location>
        <begin position="5"/>
        <end position="323"/>
    </location>
</feature>
<keyword evidence="10" id="KW-1185">Reference proteome</keyword>
<evidence type="ECO:0000256" key="7">
    <source>
        <dbReference type="PIRSR" id="PIRSR000189-1"/>
    </source>
</evidence>
<dbReference type="Pfam" id="PF01266">
    <property type="entry name" value="DAO"/>
    <property type="match status" value="1"/>
</dbReference>
<dbReference type="EMBL" id="CAJPEV010000063">
    <property type="protein sequence ID" value="CAG0879890.1"/>
    <property type="molecule type" value="Genomic_DNA"/>
</dbReference>
<dbReference type="PIRSF" id="PIRSF000189">
    <property type="entry name" value="D-aa_oxidase"/>
    <property type="match status" value="1"/>
</dbReference>
<sequence length="334" mass="37425">MGRVRIAVVGGGVVGITTATRVQTEIPNVHVTVFSEDFTPDTTGDGAAGIWGPFLDQGTPPDKIWRWSKETHDLLESLWKEGKAPEAGVALCNIVAVFWDPEAPPPFWKDIVYGFRLLTAEEMTRYSPYRRGWEYTTFICECTAFLPYLTKKFLNAGGELEKVKIEDLSLLQASHDIIINCTGIGSSDLVPDPLVHPLRGHLIRVEAPWIKRGFFSEEKPGESRETYWIPNMETVALGGTFQAGNWSRKPDINDSNFIASGAAEWEPSFKGAKVLYEWVGLRPGRTGGVRLEWDNDHYQVLHNYGHAGSGITYSWGCAKEVVQQIRMRIPRSRL</sequence>
<proteinExistence type="inferred from homology"/>
<evidence type="ECO:0000259" key="8">
    <source>
        <dbReference type="Pfam" id="PF01266"/>
    </source>
</evidence>
<dbReference type="InterPro" id="IPR023209">
    <property type="entry name" value="DAO"/>
</dbReference>
<dbReference type="SUPFAM" id="SSF51971">
    <property type="entry name" value="Nucleotide-binding domain"/>
    <property type="match status" value="1"/>
</dbReference>
<evidence type="ECO:0000313" key="10">
    <source>
        <dbReference type="Proteomes" id="UP000677054"/>
    </source>
</evidence>
<dbReference type="GO" id="GO:0005782">
    <property type="term" value="C:peroxisomal matrix"/>
    <property type="evidence" value="ECO:0007669"/>
    <property type="project" value="UniProtKB-SubCell"/>
</dbReference>
<keyword evidence="6" id="KW-0560">Oxidoreductase</keyword>